<feature type="region of interest" description="Disordered" evidence="2">
    <location>
        <begin position="334"/>
        <end position="360"/>
    </location>
</feature>
<accession>A0A6A5YH49</accession>
<evidence type="ECO:0000256" key="2">
    <source>
        <dbReference type="SAM" id="MobiDB-lite"/>
    </source>
</evidence>
<dbReference type="Proteomes" id="UP000799770">
    <property type="component" value="Unassembled WGS sequence"/>
</dbReference>
<feature type="compositionally biased region" description="Pro residues" evidence="2">
    <location>
        <begin position="340"/>
        <end position="349"/>
    </location>
</feature>
<name>A0A6A5YH49_9PLEO</name>
<feature type="region of interest" description="Disordered" evidence="2">
    <location>
        <begin position="248"/>
        <end position="321"/>
    </location>
</feature>
<evidence type="ECO:0000313" key="4">
    <source>
        <dbReference type="Proteomes" id="UP000799770"/>
    </source>
</evidence>
<feature type="compositionally biased region" description="Polar residues" evidence="2">
    <location>
        <begin position="409"/>
        <end position="429"/>
    </location>
</feature>
<feature type="region of interest" description="Disordered" evidence="2">
    <location>
        <begin position="454"/>
        <end position="479"/>
    </location>
</feature>
<feature type="coiled-coil region" evidence="1">
    <location>
        <begin position="507"/>
        <end position="534"/>
    </location>
</feature>
<organism evidence="3 4">
    <name type="scientific">Lophiotrema nucula</name>
    <dbReference type="NCBI Taxonomy" id="690887"/>
    <lineage>
        <taxon>Eukaryota</taxon>
        <taxon>Fungi</taxon>
        <taxon>Dikarya</taxon>
        <taxon>Ascomycota</taxon>
        <taxon>Pezizomycotina</taxon>
        <taxon>Dothideomycetes</taxon>
        <taxon>Pleosporomycetidae</taxon>
        <taxon>Pleosporales</taxon>
        <taxon>Lophiotremataceae</taxon>
        <taxon>Lophiotrema</taxon>
    </lineage>
</organism>
<gene>
    <name evidence="3" type="ORF">BDV96DRAFT_655050</name>
</gene>
<evidence type="ECO:0000313" key="3">
    <source>
        <dbReference type="EMBL" id="KAF2106044.1"/>
    </source>
</evidence>
<keyword evidence="1" id="KW-0175">Coiled coil</keyword>
<dbReference type="EMBL" id="ML977367">
    <property type="protein sequence ID" value="KAF2106044.1"/>
    <property type="molecule type" value="Genomic_DNA"/>
</dbReference>
<reference evidence="3" key="1">
    <citation type="journal article" date="2020" name="Stud. Mycol.">
        <title>101 Dothideomycetes genomes: a test case for predicting lifestyles and emergence of pathogens.</title>
        <authorList>
            <person name="Haridas S."/>
            <person name="Albert R."/>
            <person name="Binder M."/>
            <person name="Bloem J."/>
            <person name="Labutti K."/>
            <person name="Salamov A."/>
            <person name="Andreopoulos B."/>
            <person name="Baker S."/>
            <person name="Barry K."/>
            <person name="Bills G."/>
            <person name="Bluhm B."/>
            <person name="Cannon C."/>
            <person name="Castanera R."/>
            <person name="Culley D."/>
            <person name="Daum C."/>
            <person name="Ezra D."/>
            <person name="Gonzalez J."/>
            <person name="Henrissat B."/>
            <person name="Kuo A."/>
            <person name="Liang C."/>
            <person name="Lipzen A."/>
            <person name="Lutzoni F."/>
            <person name="Magnuson J."/>
            <person name="Mondo S."/>
            <person name="Nolan M."/>
            <person name="Ohm R."/>
            <person name="Pangilinan J."/>
            <person name="Park H.-J."/>
            <person name="Ramirez L."/>
            <person name="Alfaro M."/>
            <person name="Sun H."/>
            <person name="Tritt A."/>
            <person name="Yoshinaga Y."/>
            <person name="Zwiers L.-H."/>
            <person name="Turgeon B."/>
            <person name="Goodwin S."/>
            <person name="Spatafora J."/>
            <person name="Crous P."/>
            <person name="Grigoriev I."/>
        </authorList>
    </citation>
    <scope>NUCLEOTIDE SEQUENCE</scope>
    <source>
        <strain evidence="3">CBS 627.86</strain>
    </source>
</reference>
<sequence length="560" mass="62281">MVARDINTIWNAANICNNFVPIAPLRYVCPAWLWATLLGSVVLLLQFTRQHSHSCRGANFMAKQCFHHPHSLSCVTSLAFPHVGLGCWKGQVADPQYRPRCPRSPCRLRNTSFASYCCCLHLSEPELVTTILPPSTFAVAGSAVRVAPPTTAERIGRYKNVVKANWGRSWQRKLRQRVPVRTPLSRNFVAELAAISQQSSIDDLAAALSPVLQLPRATGDYRLEGRVGRAVQIADLVIVKRVLRESGKPARRAVHGGETECASESEDSGSEHSSEDESEDNEQEAATRNRHAKRRIVVEEEEEEGNSVASIEQARRAPPPEDLQADRSLLQLFDDLGPSFAPPGDPEPSLPSADLQAEDSGLPFLDGLEPSSVLVDNLEPFSVSTRDNTLADRRAPPSIVHTHQPRAKATNSLLSSPDMGPSSNTSAQRPSPLYPMLSDDPHWKAMCLAVQQGADERRRLQHQADEADEHLRKAKHDEEQLPTNLNSFSLPEQAADSDAISNRIQLLRQEADRYDELDRAKRRAQDKKLQALQTSLAAKEKVERHKEKKRLFLDWVGQQL</sequence>
<dbReference type="AlphaFoldDB" id="A0A6A5YH49"/>
<protein>
    <submittedName>
        <fullName evidence="3">Uncharacterized protein</fullName>
    </submittedName>
</protein>
<proteinExistence type="predicted"/>
<evidence type="ECO:0000256" key="1">
    <source>
        <dbReference type="SAM" id="Coils"/>
    </source>
</evidence>
<feature type="region of interest" description="Disordered" evidence="2">
    <location>
        <begin position="386"/>
        <end position="433"/>
    </location>
</feature>
<keyword evidence="4" id="KW-1185">Reference proteome</keyword>